<dbReference type="GeneID" id="78777164"/>
<feature type="non-terminal residue" evidence="1">
    <location>
        <position position="1"/>
    </location>
</feature>
<dbReference type="AlphaFoldDB" id="A0A6A5GHI6"/>
<protein>
    <submittedName>
        <fullName evidence="1">Uncharacterized protein</fullName>
    </submittedName>
</protein>
<proteinExistence type="predicted"/>
<comment type="caution">
    <text evidence="1">The sequence shown here is derived from an EMBL/GenBank/DDBJ whole genome shotgun (WGS) entry which is preliminary data.</text>
</comment>
<dbReference type="EMBL" id="WUAV01000005">
    <property type="protein sequence ID" value="KAF1754650.1"/>
    <property type="molecule type" value="Genomic_DNA"/>
</dbReference>
<evidence type="ECO:0000313" key="2">
    <source>
        <dbReference type="Proteomes" id="UP000483820"/>
    </source>
</evidence>
<organism evidence="1 2">
    <name type="scientific">Caenorhabditis remanei</name>
    <name type="common">Caenorhabditis vulgaris</name>
    <dbReference type="NCBI Taxonomy" id="31234"/>
    <lineage>
        <taxon>Eukaryota</taxon>
        <taxon>Metazoa</taxon>
        <taxon>Ecdysozoa</taxon>
        <taxon>Nematoda</taxon>
        <taxon>Chromadorea</taxon>
        <taxon>Rhabditida</taxon>
        <taxon>Rhabditina</taxon>
        <taxon>Rhabditomorpha</taxon>
        <taxon>Rhabditoidea</taxon>
        <taxon>Rhabditidae</taxon>
        <taxon>Peloderinae</taxon>
        <taxon>Caenorhabditis</taxon>
    </lineage>
</organism>
<evidence type="ECO:0000313" key="1">
    <source>
        <dbReference type="EMBL" id="KAF1754650.1"/>
    </source>
</evidence>
<reference evidence="1 2" key="1">
    <citation type="submission" date="2019-12" db="EMBL/GenBank/DDBJ databases">
        <title>Chromosome-level assembly of the Caenorhabditis remanei genome.</title>
        <authorList>
            <person name="Teterina A.A."/>
            <person name="Willis J.H."/>
            <person name="Phillips P.C."/>
        </authorList>
    </citation>
    <scope>NUCLEOTIDE SEQUENCE [LARGE SCALE GENOMIC DNA]</scope>
    <source>
        <strain evidence="1 2">PX506</strain>
        <tissue evidence="1">Whole organism</tissue>
    </source>
</reference>
<dbReference type="RefSeq" id="XP_053583021.1">
    <property type="nucleotide sequence ID" value="XM_053734108.1"/>
</dbReference>
<dbReference type="Proteomes" id="UP000483820">
    <property type="component" value="Chromosome V"/>
</dbReference>
<name>A0A6A5GHI6_CAERE</name>
<sequence>CGFSNVMFRAVLWNYRLSRFSGEVEQFKTTSKKKDSWSSTHTIESFSSKEWDQCQSNSYKSIYEGNRLPSTTERREEISRSFSTIAN</sequence>
<dbReference type="CTD" id="78777164"/>
<gene>
    <name evidence="1" type="ORF">GCK72_021213</name>
</gene>
<feature type="non-terminal residue" evidence="1">
    <location>
        <position position="87"/>
    </location>
</feature>
<accession>A0A6A5GHI6</accession>
<dbReference type="KEGG" id="crq:GCK72_021213"/>